<comment type="caution">
    <text evidence="1">The sequence shown here is derived from an EMBL/GenBank/DDBJ whole genome shotgun (WGS) entry which is preliminary data.</text>
</comment>
<proteinExistence type="predicted"/>
<name>A0ACA9S6F4_9GLOM</name>
<reference evidence="1" key="1">
    <citation type="submission" date="2021-06" db="EMBL/GenBank/DDBJ databases">
        <authorList>
            <person name="Kallberg Y."/>
            <person name="Tangrot J."/>
            <person name="Rosling A."/>
        </authorList>
    </citation>
    <scope>NUCLEOTIDE SEQUENCE</scope>
    <source>
        <strain evidence="1">MA461A</strain>
    </source>
</reference>
<protein>
    <submittedName>
        <fullName evidence="1">6278_t:CDS:1</fullName>
    </submittedName>
</protein>
<evidence type="ECO:0000313" key="2">
    <source>
        <dbReference type="Proteomes" id="UP000789920"/>
    </source>
</evidence>
<dbReference type="Proteomes" id="UP000789920">
    <property type="component" value="Unassembled WGS sequence"/>
</dbReference>
<feature type="non-terminal residue" evidence="1">
    <location>
        <position position="1"/>
    </location>
</feature>
<keyword evidence="2" id="KW-1185">Reference proteome</keyword>
<sequence length="235" mass="27080">RIIIYDERPQEAKKLSTKLTLGKKERLIRIGCFYNKLPELDISGCPKLTLLYCENNELTSLDVSHNPYLKTFHCLDNSLTHLDVSNNPKLVELYIDYKLLDNITGLEKTSIVRLDCRGGAFPEMKLINVDDLTEWAGQVNEETVKDEKFLAKVCPTRCLIIINRLYTKAKDEEYEQHLENLAKQSLKCMSMNPKYPQASLYESRAKLVQQALTPDYELLEDDMERENNCGRLANG</sequence>
<feature type="non-terminal residue" evidence="1">
    <location>
        <position position="235"/>
    </location>
</feature>
<accession>A0ACA9S6F4</accession>
<dbReference type="EMBL" id="CAJVQC010094256">
    <property type="protein sequence ID" value="CAG8827694.1"/>
    <property type="molecule type" value="Genomic_DNA"/>
</dbReference>
<evidence type="ECO:0000313" key="1">
    <source>
        <dbReference type="EMBL" id="CAG8827694.1"/>
    </source>
</evidence>
<gene>
    <name evidence="1" type="ORF">RPERSI_LOCUS27043</name>
</gene>
<organism evidence="1 2">
    <name type="scientific">Racocetra persica</name>
    <dbReference type="NCBI Taxonomy" id="160502"/>
    <lineage>
        <taxon>Eukaryota</taxon>
        <taxon>Fungi</taxon>
        <taxon>Fungi incertae sedis</taxon>
        <taxon>Mucoromycota</taxon>
        <taxon>Glomeromycotina</taxon>
        <taxon>Glomeromycetes</taxon>
        <taxon>Diversisporales</taxon>
        <taxon>Gigasporaceae</taxon>
        <taxon>Racocetra</taxon>
    </lineage>
</organism>